<comment type="caution">
    <text evidence="1">The sequence shown here is derived from an EMBL/GenBank/DDBJ whole genome shotgun (WGS) entry which is preliminary data.</text>
</comment>
<evidence type="ECO:0000313" key="2">
    <source>
        <dbReference type="Proteomes" id="UP000805193"/>
    </source>
</evidence>
<dbReference type="Proteomes" id="UP000805193">
    <property type="component" value="Unassembled WGS sequence"/>
</dbReference>
<organism evidence="1 2">
    <name type="scientific">Ixodes persulcatus</name>
    <name type="common">Taiga tick</name>
    <dbReference type="NCBI Taxonomy" id="34615"/>
    <lineage>
        <taxon>Eukaryota</taxon>
        <taxon>Metazoa</taxon>
        <taxon>Ecdysozoa</taxon>
        <taxon>Arthropoda</taxon>
        <taxon>Chelicerata</taxon>
        <taxon>Arachnida</taxon>
        <taxon>Acari</taxon>
        <taxon>Parasitiformes</taxon>
        <taxon>Ixodida</taxon>
        <taxon>Ixodoidea</taxon>
        <taxon>Ixodidae</taxon>
        <taxon>Ixodinae</taxon>
        <taxon>Ixodes</taxon>
    </lineage>
</organism>
<feature type="non-terminal residue" evidence="1">
    <location>
        <position position="89"/>
    </location>
</feature>
<proteinExistence type="predicted"/>
<keyword evidence="2" id="KW-1185">Reference proteome</keyword>
<name>A0AC60Q8M0_IXOPE</name>
<reference evidence="1 2" key="1">
    <citation type="journal article" date="2020" name="Cell">
        <title>Large-Scale Comparative Analyses of Tick Genomes Elucidate Their Genetic Diversity and Vector Capacities.</title>
        <authorList>
            <consortium name="Tick Genome and Microbiome Consortium (TIGMIC)"/>
            <person name="Jia N."/>
            <person name="Wang J."/>
            <person name="Shi W."/>
            <person name="Du L."/>
            <person name="Sun Y."/>
            <person name="Zhan W."/>
            <person name="Jiang J.F."/>
            <person name="Wang Q."/>
            <person name="Zhang B."/>
            <person name="Ji P."/>
            <person name="Bell-Sakyi L."/>
            <person name="Cui X.M."/>
            <person name="Yuan T.T."/>
            <person name="Jiang B.G."/>
            <person name="Yang W.F."/>
            <person name="Lam T.T."/>
            <person name="Chang Q.C."/>
            <person name="Ding S.J."/>
            <person name="Wang X.J."/>
            <person name="Zhu J.G."/>
            <person name="Ruan X.D."/>
            <person name="Zhao L."/>
            <person name="Wei J.T."/>
            <person name="Ye R.Z."/>
            <person name="Que T.C."/>
            <person name="Du C.H."/>
            <person name="Zhou Y.H."/>
            <person name="Cheng J.X."/>
            <person name="Dai P.F."/>
            <person name="Guo W.B."/>
            <person name="Han X.H."/>
            <person name="Huang E.J."/>
            <person name="Li L.F."/>
            <person name="Wei W."/>
            <person name="Gao Y.C."/>
            <person name="Liu J.Z."/>
            <person name="Shao H.Z."/>
            <person name="Wang X."/>
            <person name="Wang C.C."/>
            <person name="Yang T.C."/>
            <person name="Huo Q.B."/>
            <person name="Li W."/>
            <person name="Chen H.Y."/>
            <person name="Chen S.E."/>
            <person name="Zhou L.G."/>
            <person name="Ni X.B."/>
            <person name="Tian J.H."/>
            <person name="Sheng Y."/>
            <person name="Liu T."/>
            <person name="Pan Y.S."/>
            <person name="Xia L.Y."/>
            <person name="Li J."/>
            <person name="Zhao F."/>
            <person name="Cao W.C."/>
        </authorList>
    </citation>
    <scope>NUCLEOTIDE SEQUENCE [LARGE SCALE GENOMIC DNA]</scope>
    <source>
        <strain evidence="1">Iper-2018</strain>
    </source>
</reference>
<sequence length="89" mass="9463">SDHSDHSSSGCRTVVTVASGRSGYGVGRVSSVGSRAVLLFVERARDRALSQLSVDSVCGCSVCVVTPKQRLKGRVQTSKPLLRCIRVTE</sequence>
<dbReference type="EMBL" id="JABSTQ010009419">
    <property type="protein sequence ID" value="KAG0429326.1"/>
    <property type="molecule type" value="Genomic_DNA"/>
</dbReference>
<evidence type="ECO:0000313" key="1">
    <source>
        <dbReference type="EMBL" id="KAG0429326.1"/>
    </source>
</evidence>
<accession>A0AC60Q8M0</accession>
<feature type="non-terminal residue" evidence="1">
    <location>
        <position position="1"/>
    </location>
</feature>
<protein>
    <submittedName>
        <fullName evidence="1">Uncharacterized protein</fullName>
    </submittedName>
</protein>
<gene>
    <name evidence="1" type="ORF">HPB47_023731</name>
</gene>